<dbReference type="InterPro" id="IPR006311">
    <property type="entry name" value="TAT_signal"/>
</dbReference>
<gene>
    <name evidence="3" type="ORF">IPV69_21465</name>
</gene>
<dbReference type="InterPro" id="IPR036237">
    <property type="entry name" value="Xyl_isomerase-like_sf"/>
</dbReference>
<dbReference type="InterPro" id="IPR050312">
    <property type="entry name" value="IolE/XylAMocC-like"/>
</dbReference>
<sequence>MLTRRNLLKFAALSAAGTALGCSTSTTSADPVAKDKVKAPLFKISLAEWSFHVAMLKDKSMDHLDFAKVARTEFDIDGVEYVNQMFMDKATNQAYLADMKKRADDHGVRSVLIMCDREGDLGDPDEAKRKLAVENHHKWADAAKFLGCHSIRVNAKSKGSYDEQSKLAADGLARLSDYCAKLDLNCIVENHGGLSSNGEWLAKTIKATGKKNCGTLPDFGNFKVSPTEEYDRYKGVTELMPFAKGVSAKSHEFDAQGNETKTDYIKMMKIVLGAGYHSYVGIEYEGTKLAERDGIKATLNLLKRVREQLA</sequence>
<name>A0A7M2WVB3_9BACT</name>
<keyword evidence="4" id="KW-1185">Reference proteome</keyword>
<protein>
    <submittedName>
        <fullName evidence="3">TIM barrel protein</fullName>
    </submittedName>
</protein>
<evidence type="ECO:0000259" key="2">
    <source>
        <dbReference type="Pfam" id="PF01261"/>
    </source>
</evidence>
<dbReference type="KEGG" id="hbs:IPV69_21465"/>
<proteinExistence type="predicted"/>
<dbReference type="RefSeq" id="WP_206291774.1">
    <property type="nucleotide sequence ID" value="NZ_CP063458.1"/>
</dbReference>
<dbReference type="SUPFAM" id="SSF51658">
    <property type="entry name" value="Xylose isomerase-like"/>
    <property type="match status" value="1"/>
</dbReference>
<dbReference type="InterPro" id="IPR013022">
    <property type="entry name" value="Xyl_isomerase-like_TIM-brl"/>
</dbReference>
<dbReference type="EMBL" id="CP063458">
    <property type="protein sequence ID" value="QOV88771.1"/>
    <property type="molecule type" value="Genomic_DNA"/>
</dbReference>
<accession>A0A7M2WVB3</accession>
<evidence type="ECO:0000313" key="3">
    <source>
        <dbReference type="EMBL" id="QOV88771.1"/>
    </source>
</evidence>
<dbReference type="Gene3D" id="3.20.20.150">
    <property type="entry name" value="Divalent-metal-dependent TIM barrel enzymes"/>
    <property type="match status" value="1"/>
</dbReference>
<keyword evidence="1" id="KW-0732">Signal</keyword>
<dbReference type="Proteomes" id="UP000593765">
    <property type="component" value="Chromosome"/>
</dbReference>
<organism evidence="3 4">
    <name type="scientific">Humisphaera borealis</name>
    <dbReference type="NCBI Taxonomy" id="2807512"/>
    <lineage>
        <taxon>Bacteria</taxon>
        <taxon>Pseudomonadati</taxon>
        <taxon>Planctomycetota</taxon>
        <taxon>Phycisphaerae</taxon>
        <taxon>Tepidisphaerales</taxon>
        <taxon>Tepidisphaeraceae</taxon>
        <taxon>Humisphaera</taxon>
    </lineage>
</organism>
<feature type="domain" description="Xylose isomerase-like TIM barrel" evidence="2">
    <location>
        <begin position="74"/>
        <end position="304"/>
    </location>
</feature>
<dbReference type="PANTHER" id="PTHR12110:SF53">
    <property type="entry name" value="BLR5974 PROTEIN"/>
    <property type="match status" value="1"/>
</dbReference>
<dbReference type="PROSITE" id="PS51257">
    <property type="entry name" value="PROKAR_LIPOPROTEIN"/>
    <property type="match status" value="1"/>
</dbReference>
<feature type="signal peptide" evidence="1">
    <location>
        <begin position="1"/>
        <end position="21"/>
    </location>
</feature>
<evidence type="ECO:0000313" key="4">
    <source>
        <dbReference type="Proteomes" id="UP000593765"/>
    </source>
</evidence>
<dbReference type="PROSITE" id="PS51318">
    <property type="entry name" value="TAT"/>
    <property type="match status" value="1"/>
</dbReference>
<dbReference type="PANTHER" id="PTHR12110">
    <property type="entry name" value="HYDROXYPYRUVATE ISOMERASE"/>
    <property type="match status" value="1"/>
</dbReference>
<reference evidence="3 4" key="1">
    <citation type="submission" date="2020-10" db="EMBL/GenBank/DDBJ databases">
        <title>Wide distribution of Phycisphaera-like planctomycetes from WD2101 soil group in peatlands and genome analysis of the first cultivated representative.</title>
        <authorList>
            <person name="Dedysh S.N."/>
            <person name="Beletsky A.V."/>
            <person name="Ivanova A."/>
            <person name="Kulichevskaya I.S."/>
            <person name="Suzina N.E."/>
            <person name="Philippov D.A."/>
            <person name="Rakitin A.L."/>
            <person name="Mardanov A.V."/>
            <person name="Ravin N.V."/>
        </authorList>
    </citation>
    <scope>NUCLEOTIDE SEQUENCE [LARGE SCALE GENOMIC DNA]</scope>
    <source>
        <strain evidence="3 4">M1803</strain>
    </source>
</reference>
<feature type="chain" id="PRO_5034350712" evidence="1">
    <location>
        <begin position="22"/>
        <end position="310"/>
    </location>
</feature>
<dbReference type="AlphaFoldDB" id="A0A7M2WVB3"/>
<evidence type="ECO:0000256" key="1">
    <source>
        <dbReference type="SAM" id="SignalP"/>
    </source>
</evidence>
<dbReference type="Pfam" id="PF01261">
    <property type="entry name" value="AP_endonuc_2"/>
    <property type="match status" value="1"/>
</dbReference>